<accession>A0A1Y2AYY1</accession>
<reference evidence="2 3" key="1">
    <citation type="submission" date="2016-07" db="EMBL/GenBank/DDBJ databases">
        <title>Pervasive Adenine N6-methylation of Active Genes in Fungi.</title>
        <authorList>
            <consortium name="DOE Joint Genome Institute"/>
            <person name="Mondo S.J."/>
            <person name="Dannebaum R.O."/>
            <person name="Kuo R.C."/>
            <person name="Labutti K."/>
            <person name="Haridas S."/>
            <person name="Kuo A."/>
            <person name="Salamov A."/>
            <person name="Ahrendt S.R."/>
            <person name="Lipzen A."/>
            <person name="Sullivan W."/>
            <person name="Andreopoulos W.B."/>
            <person name="Clum A."/>
            <person name="Lindquist E."/>
            <person name="Daum C."/>
            <person name="Ramamoorthy G.K."/>
            <person name="Gryganskyi A."/>
            <person name="Culley D."/>
            <person name="Magnuson J.K."/>
            <person name="James T.Y."/>
            <person name="O'Malley M.A."/>
            <person name="Stajich J.E."/>
            <person name="Spatafora J.W."/>
            <person name="Visel A."/>
            <person name="Grigoriev I.V."/>
        </authorList>
    </citation>
    <scope>NUCLEOTIDE SEQUENCE [LARGE SCALE GENOMIC DNA]</scope>
    <source>
        <strain evidence="2 3">68-887.2</strain>
    </source>
</reference>
<dbReference type="Proteomes" id="UP000193986">
    <property type="component" value="Unassembled WGS sequence"/>
</dbReference>
<feature type="region of interest" description="Disordered" evidence="1">
    <location>
        <begin position="193"/>
        <end position="241"/>
    </location>
</feature>
<dbReference type="InParanoid" id="A0A1Y2AYY1"/>
<comment type="caution">
    <text evidence="2">The sequence shown here is derived from an EMBL/GenBank/DDBJ whole genome shotgun (WGS) entry which is preliminary data.</text>
</comment>
<dbReference type="AlphaFoldDB" id="A0A1Y2AYY1"/>
<organism evidence="2 3">
    <name type="scientific">Naematelia encephala</name>
    <dbReference type="NCBI Taxonomy" id="71784"/>
    <lineage>
        <taxon>Eukaryota</taxon>
        <taxon>Fungi</taxon>
        <taxon>Dikarya</taxon>
        <taxon>Basidiomycota</taxon>
        <taxon>Agaricomycotina</taxon>
        <taxon>Tremellomycetes</taxon>
        <taxon>Tremellales</taxon>
        <taxon>Naemateliaceae</taxon>
        <taxon>Naematelia</taxon>
    </lineage>
</organism>
<feature type="compositionally biased region" description="Basic and acidic residues" evidence="1">
    <location>
        <begin position="193"/>
        <end position="214"/>
    </location>
</feature>
<protein>
    <submittedName>
        <fullName evidence="2">Uncharacterized protein</fullName>
    </submittedName>
</protein>
<evidence type="ECO:0000313" key="2">
    <source>
        <dbReference type="EMBL" id="ORY27779.1"/>
    </source>
</evidence>
<gene>
    <name evidence="2" type="ORF">BCR39DRAFT_219978</name>
</gene>
<proteinExistence type="predicted"/>
<evidence type="ECO:0000256" key="1">
    <source>
        <dbReference type="SAM" id="MobiDB-lite"/>
    </source>
</evidence>
<evidence type="ECO:0000313" key="3">
    <source>
        <dbReference type="Proteomes" id="UP000193986"/>
    </source>
</evidence>
<feature type="region of interest" description="Disordered" evidence="1">
    <location>
        <begin position="264"/>
        <end position="304"/>
    </location>
</feature>
<keyword evidence="3" id="KW-1185">Reference proteome</keyword>
<dbReference type="EMBL" id="MCFC01000036">
    <property type="protein sequence ID" value="ORY27779.1"/>
    <property type="molecule type" value="Genomic_DNA"/>
</dbReference>
<name>A0A1Y2AYY1_9TREE</name>
<sequence>MNQQPNVFTWLRCEWDNCSDEDSWSVKDLERHVLKVHVRPLRKTTCPFAGCPHIGSITDRDRHFLLQHANDQDSLTLPRCAEPGLADALAPLLPPPIPPHLAYKDFGLAPEVLPFQHRSDKNDGVSSRRATEDGPRLRDITNTIIRISNGPFDPTGDAPIWYSLGVQSSSIFKPTVFHNRSLSDERIRDRLRPPSREVERVSSEADNHIKREATGELDESSAHVQNPWTTLVPPSGSMSTRSLSIRKRPAMDLHPQVAVSAGVQAGWHGIGSKRKREDEDREEEAVGRQQSSKDDGGASPIPKRFAMDRVFSASSRRAAKRTGHSFGFPFWMERIEFEKRGRELGEL</sequence>